<proteinExistence type="predicted"/>
<dbReference type="PIRSF" id="PIRSF003092">
    <property type="entry name" value="MinD"/>
    <property type="match status" value="1"/>
</dbReference>
<sequence length="311" mass="33865">MDQAQQLRNIIKNSSKPVRPLARIITVTSGKGGVGKSNVAINLAIQFKRMGKRVIILDADFGLANIEIMFGTVPKHNLCDLIYQGKNIKDIITWGPEDVGFISGGSGISGMYNLSRDYLVYIIVNLAELDAIADIIIIDTCAGISDAVMEFLVASGEIILVTTPEPTSITDSYSLLKALNQSPRFSREDTMVKVVSNRVTSEDEGHQLFNKLNTVVTRYLKLPLNYMGAIPQDQMLARSVMQQSPVSIEYPNAKSTKAFEAIASQLMNPDDAALIKPRGMAAFFSHIITGRKLSTVPSASPNSIGSIQNTQ</sequence>
<dbReference type="OrthoDB" id="9816297at2"/>
<dbReference type="SUPFAM" id="SSF52540">
    <property type="entry name" value="P-loop containing nucleoside triphosphate hydrolases"/>
    <property type="match status" value="1"/>
</dbReference>
<dbReference type="InterPro" id="IPR033875">
    <property type="entry name" value="FlhG"/>
</dbReference>
<dbReference type="InterPro" id="IPR027417">
    <property type="entry name" value="P-loop_NTPase"/>
</dbReference>
<dbReference type="RefSeq" id="WP_074883584.1">
    <property type="nucleotide sequence ID" value="NZ_FOXO01000002.1"/>
</dbReference>
<dbReference type="Gene3D" id="3.40.50.300">
    <property type="entry name" value="P-loop containing nucleotide triphosphate hydrolases"/>
    <property type="match status" value="1"/>
</dbReference>
<keyword evidence="4" id="KW-0282">Flagellum</keyword>
<dbReference type="InterPro" id="IPR002586">
    <property type="entry name" value="CobQ/CobB/MinD/ParA_Nub-bd_dom"/>
</dbReference>
<dbReference type="AlphaFoldDB" id="A0A1I5QJC7"/>
<dbReference type="GO" id="GO:0005829">
    <property type="term" value="C:cytosol"/>
    <property type="evidence" value="ECO:0007669"/>
    <property type="project" value="TreeGrafter"/>
</dbReference>
<dbReference type="GO" id="GO:0051782">
    <property type="term" value="P:negative regulation of cell division"/>
    <property type="evidence" value="ECO:0007669"/>
    <property type="project" value="TreeGrafter"/>
</dbReference>
<dbReference type="InterPro" id="IPR025501">
    <property type="entry name" value="MinD_FleN"/>
</dbReference>
<dbReference type="PANTHER" id="PTHR43384:SF4">
    <property type="entry name" value="CELLULOSE BIOSYNTHESIS PROTEIN BCSQ-RELATED"/>
    <property type="match status" value="1"/>
</dbReference>
<protein>
    <submittedName>
        <fullName evidence="4">Flagellar biosynthesis protein FlhG</fullName>
    </submittedName>
</protein>
<reference evidence="5" key="1">
    <citation type="submission" date="2016-10" db="EMBL/GenBank/DDBJ databases">
        <authorList>
            <person name="Varghese N."/>
            <person name="Submissions S."/>
        </authorList>
    </citation>
    <scope>NUCLEOTIDE SEQUENCE [LARGE SCALE GENOMIC DNA]</scope>
    <source>
        <strain evidence="5">P18</strain>
    </source>
</reference>
<evidence type="ECO:0000313" key="4">
    <source>
        <dbReference type="EMBL" id="SFP46335.1"/>
    </source>
</evidence>
<evidence type="ECO:0000313" key="5">
    <source>
        <dbReference type="Proteomes" id="UP000182624"/>
    </source>
</evidence>
<feature type="domain" description="CobQ/CobB/MinD/ParA nucleotide binding" evidence="3">
    <location>
        <begin position="25"/>
        <end position="246"/>
    </location>
</feature>
<dbReference type="Pfam" id="PF01656">
    <property type="entry name" value="CbiA"/>
    <property type="match status" value="1"/>
</dbReference>
<dbReference type="PANTHER" id="PTHR43384">
    <property type="entry name" value="SEPTUM SITE-DETERMINING PROTEIN MIND HOMOLOG, CHLOROPLASTIC-RELATED"/>
    <property type="match status" value="1"/>
</dbReference>
<keyword evidence="2" id="KW-0067">ATP-binding</keyword>
<gene>
    <name evidence="4" type="ORF">SAMN04487928_102157</name>
</gene>
<name>A0A1I5QJC7_9FIRM</name>
<organism evidence="4 5">
    <name type="scientific">Butyrivibrio proteoclasticus</name>
    <dbReference type="NCBI Taxonomy" id="43305"/>
    <lineage>
        <taxon>Bacteria</taxon>
        <taxon>Bacillati</taxon>
        <taxon>Bacillota</taxon>
        <taxon>Clostridia</taxon>
        <taxon>Lachnospirales</taxon>
        <taxon>Lachnospiraceae</taxon>
        <taxon>Butyrivibrio</taxon>
    </lineage>
</organism>
<dbReference type="Proteomes" id="UP000182624">
    <property type="component" value="Unassembled WGS sequence"/>
</dbReference>
<dbReference type="GO" id="GO:0009898">
    <property type="term" value="C:cytoplasmic side of plasma membrane"/>
    <property type="evidence" value="ECO:0007669"/>
    <property type="project" value="TreeGrafter"/>
</dbReference>
<evidence type="ECO:0000256" key="2">
    <source>
        <dbReference type="ARBA" id="ARBA00022840"/>
    </source>
</evidence>
<keyword evidence="4" id="KW-0966">Cell projection</keyword>
<evidence type="ECO:0000256" key="1">
    <source>
        <dbReference type="ARBA" id="ARBA00022741"/>
    </source>
</evidence>
<dbReference type="GO" id="GO:0005524">
    <property type="term" value="F:ATP binding"/>
    <property type="evidence" value="ECO:0007669"/>
    <property type="project" value="UniProtKB-KW"/>
</dbReference>
<keyword evidence="4" id="KW-0969">Cilium</keyword>
<dbReference type="InterPro" id="IPR050625">
    <property type="entry name" value="ParA/MinD_ATPase"/>
</dbReference>
<keyword evidence="1" id="KW-0547">Nucleotide-binding</keyword>
<dbReference type="GO" id="GO:0016887">
    <property type="term" value="F:ATP hydrolysis activity"/>
    <property type="evidence" value="ECO:0007669"/>
    <property type="project" value="TreeGrafter"/>
</dbReference>
<keyword evidence="5" id="KW-1185">Reference proteome</keyword>
<accession>A0A1I5QJC7</accession>
<dbReference type="CDD" id="cd02038">
    <property type="entry name" value="FlhG-like"/>
    <property type="match status" value="1"/>
</dbReference>
<dbReference type="EMBL" id="FOXO01000002">
    <property type="protein sequence ID" value="SFP46335.1"/>
    <property type="molecule type" value="Genomic_DNA"/>
</dbReference>
<evidence type="ECO:0000259" key="3">
    <source>
        <dbReference type="Pfam" id="PF01656"/>
    </source>
</evidence>